<name>T0Y5A8_9ZZZZ</name>
<dbReference type="PROSITE" id="PS51747">
    <property type="entry name" value="CYT_DCMP_DEAMINASES_2"/>
    <property type="match status" value="1"/>
</dbReference>
<keyword evidence="9" id="KW-0862">Zinc</keyword>
<evidence type="ECO:0000313" key="12">
    <source>
        <dbReference type="EMBL" id="EQD30276.1"/>
    </source>
</evidence>
<keyword evidence="6" id="KW-0819">tRNA processing</keyword>
<evidence type="ECO:0000259" key="11">
    <source>
        <dbReference type="PROSITE" id="PS51747"/>
    </source>
</evidence>
<dbReference type="GO" id="GO:0052717">
    <property type="term" value="F:tRNA-specific adenosine-34 deaminase activity"/>
    <property type="evidence" value="ECO:0007669"/>
    <property type="project" value="UniProtKB-EC"/>
</dbReference>
<dbReference type="CDD" id="cd01285">
    <property type="entry name" value="nucleoside_deaminase"/>
    <property type="match status" value="1"/>
</dbReference>
<dbReference type="InterPro" id="IPR028883">
    <property type="entry name" value="tRNA_aden_deaminase"/>
</dbReference>
<proteinExistence type="inferred from homology"/>
<dbReference type="EMBL" id="AUZZ01010296">
    <property type="protein sequence ID" value="EQD30276.1"/>
    <property type="molecule type" value="Genomic_DNA"/>
</dbReference>
<comment type="similarity">
    <text evidence="2">Belongs to the cytidine and deoxycytidylate deaminase family. ADAT2 subfamily.</text>
</comment>
<comment type="cofactor">
    <cofactor evidence="1">
        <name>Zn(2+)</name>
        <dbReference type="ChEBI" id="CHEBI:29105"/>
    </cofactor>
</comment>
<keyword evidence="8" id="KW-0378">Hydrolase</keyword>
<evidence type="ECO:0000256" key="10">
    <source>
        <dbReference type="ARBA" id="ARBA00048045"/>
    </source>
</evidence>
<comment type="catalytic activity">
    <reaction evidence="10">
        <text>adenosine(34) in tRNA + H2O + H(+) = inosine(34) in tRNA + NH4(+)</text>
        <dbReference type="Rhea" id="RHEA:43168"/>
        <dbReference type="Rhea" id="RHEA-COMP:10373"/>
        <dbReference type="Rhea" id="RHEA-COMP:10374"/>
        <dbReference type="ChEBI" id="CHEBI:15377"/>
        <dbReference type="ChEBI" id="CHEBI:15378"/>
        <dbReference type="ChEBI" id="CHEBI:28938"/>
        <dbReference type="ChEBI" id="CHEBI:74411"/>
        <dbReference type="ChEBI" id="CHEBI:82852"/>
        <dbReference type="EC" id="3.5.4.33"/>
    </reaction>
</comment>
<dbReference type="EC" id="3.5.4.33" evidence="4"/>
<dbReference type="HAMAP" id="MF_00972">
    <property type="entry name" value="tRNA_aden_deaminase"/>
    <property type="match status" value="1"/>
</dbReference>
<dbReference type="GO" id="GO:0008270">
    <property type="term" value="F:zinc ion binding"/>
    <property type="evidence" value="ECO:0007669"/>
    <property type="project" value="InterPro"/>
</dbReference>
<dbReference type="Pfam" id="PF00383">
    <property type="entry name" value="dCMP_cyt_deam_1"/>
    <property type="match status" value="1"/>
</dbReference>
<dbReference type="InterPro" id="IPR016192">
    <property type="entry name" value="APOBEC/CMP_deaminase_Zn-bd"/>
</dbReference>
<accession>T0Y5A8</accession>
<dbReference type="Gene3D" id="3.40.140.10">
    <property type="entry name" value="Cytidine Deaminase, domain 2"/>
    <property type="match status" value="1"/>
</dbReference>
<dbReference type="PANTHER" id="PTHR11079:SF202">
    <property type="entry name" value="TRNA-SPECIFIC ADENOSINE DEAMINASE"/>
    <property type="match status" value="1"/>
</dbReference>
<evidence type="ECO:0000256" key="8">
    <source>
        <dbReference type="ARBA" id="ARBA00022801"/>
    </source>
</evidence>
<feature type="domain" description="CMP/dCMP-type deaminase" evidence="11">
    <location>
        <begin position="1"/>
        <end position="106"/>
    </location>
</feature>
<dbReference type="InterPro" id="IPR016193">
    <property type="entry name" value="Cytidine_deaminase-like"/>
</dbReference>
<sequence length="137" mass="14620">MEHALRLAAAAGRRGEVPVAALAVRQGQVIGAGSNRVERLGDAAAHAEMLALRRAGRRLPTWRLEGVTLYSTLEPCPMCAGAILLGRVERVVYGADDPRKGAFRSVYDVLGNPAGNHHPVVDAGCLADRSARLLQQF</sequence>
<feature type="non-terminal residue" evidence="12">
    <location>
        <position position="137"/>
    </location>
</feature>
<evidence type="ECO:0000256" key="3">
    <source>
        <dbReference type="ARBA" id="ARBA00011738"/>
    </source>
</evidence>
<organism evidence="12">
    <name type="scientific">mine drainage metagenome</name>
    <dbReference type="NCBI Taxonomy" id="410659"/>
    <lineage>
        <taxon>unclassified sequences</taxon>
        <taxon>metagenomes</taxon>
        <taxon>ecological metagenomes</taxon>
    </lineage>
</organism>
<dbReference type="AlphaFoldDB" id="T0Y5A8"/>
<dbReference type="InterPro" id="IPR002125">
    <property type="entry name" value="CMP_dCMP_dom"/>
</dbReference>
<protein>
    <recommendedName>
        <fullName evidence="5">tRNA-specific adenosine deaminase 2</fullName>
        <ecNumber evidence="4">3.5.4.33</ecNumber>
    </recommendedName>
</protein>
<evidence type="ECO:0000256" key="9">
    <source>
        <dbReference type="ARBA" id="ARBA00022833"/>
    </source>
</evidence>
<dbReference type="SUPFAM" id="SSF53927">
    <property type="entry name" value="Cytidine deaminase-like"/>
    <property type="match status" value="1"/>
</dbReference>
<evidence type="ECO:0000256" key="5">
    <source>
        <dbReference type="ARBA" id="ARBA00019216"/>
    </source>
</evidence>
<comment type="caution">
    <text evidence="12">The sequence shown here is derived from an EMBL/GenBank/DDBJ whole genome shotgun (WGS) entry which is preliminary data.</text>
</comment>
<dbReference type="PANTHER" id="PTHR11079">
    <property type="entry name" value="CYTOSINE DEAMINASE FAMILY MEMBER"/>
    <property type="match status" value="1"/>
</dbReference>
<dbReference type="GO" id="GO:0002100">
    <property type="term" value="P:tRNA wobble adenosine to inosine editing"/>
    <property type="evidence" value="ECO:0007669"/>
    <property type="project" value="InterPro"/>
</dbReference>
<evidence type="ECO:0000256" key="2">
    <source>
        <dbReference type="ARBA" id="ARBA00010669"/>
    </source>
</evidence>
<evidence type="ECO:0000256" key="4">
    <source>
        <dbReference type="ARBA" id="ARBA00012740"/>
    </source>
</evidence>
<evidence type="ECO:0000256" key="6">
    <source>
        <dbReference type="ARBA" id="ARBA00022694"/>
    </source>
</evidence>
<evidence type="ECO:0000256" key="7">
    <source>
        <dbReference type="ARBA" id="ARBA00022723"/>
    </source>
</evidence>
<gene>
    <name evidence="12" type="ORF">B2A_14204</name>
</gene>
<reference evidence="12" key="1">
    <citation type="submission" date="2013-08" db="EMBL/GenBank/DDBJ databases">
        <authorList>
            <person name="Mendez C."/>
            <person name="Richter M."/>
            <person name="Ferrer M."/>
            <person name="Sanchez J."/>
        </authorList>
    </citation>
    <scope>NUCLEOTIDE SEQUENCE</scope>
</reference>
<comment type="subunit">
    <text evidence="3">Homodimer.</text>
</comment>
<reference evidence="12" key="2">
    <citation type="journal article" date="2014" name="ISME J.">
        <title>Microbial stratification in low pH oxic and suboxic macroscopic growths along an acid mine drainage.</title>
        <authorList>
            <person name="Mendez-Garcia C."/>
            <person name="Mesa V."/>
            <person name="Sprenger R.R."/>
            <person name="Richter M."/>
            <person name="Diez M.S."/>
            <person name="Solano J."/>
            <person name="Bargiela R."/>
            <person name="Golyshina O.V."/>
            <person name="Manteca A."/>
            <person name="Ramos J.L."/>
            <person name="Gallego J.R."/>
            <person name="Llorente I."/>
            <person name="Martins Dos Santos V.A."/>
            <person name="Jensen O.N."/>
            <person name="Pelaez A.I."/>
            <person name="Sanchez J."/>
            <person name="Ferrer M."/>
        </authorList>
    </citation>
    <scope>NUCLEOTIDE SEQUENCE</scope>
</reference>
<evidence type="ECO:0000256" key="1">
    <source>
        <dbReference type="ARBA" id="ARBA00001947"/>
    </source>
</evidence>
<keyword evidence="7" id="KW-0479">Metal-binding</keyword>
<dbReference type="PROSITE" id="PS00903">
    <property type="entry name" value="CYT_DCMP_DEAMINASES_1"/>
    <property type="match status" value="1"/>
</dbReference>